<dbReference type="InterPro" id="IPR050300">
    <property type="entry name" value="GDXG_lipolytic_enzyme"/>
</dbReference>
<evidence type="ECO:0000313" key="3">
    <source>
        <dbReference type="Proteomes" id="UP000249165"/>
    </source>
</evidence>
<dbReference type="InterPro" id="IPR029058">
    <property type="entry name" value="AB_hydrolase_fold"/>
</dbReference>
<dbReference type="SUPFAM" id="SSF53474">
    <property type="entry name" value="alpha/beta-Hydrolases"/>
    <property type="match status" value="1"/>
</dbReference>
<accession>A0A327XZQ9</accession>
<evidence type="ECO:0000256" key="1">
    <source>
        <dbReference type="ARBA" id="ARBA00022801"/>
    </source>
</evidence>
<dbReference type="PANTHER" id="PTHR48081">
    <property type="entry name" value="AB HYDROLASE SUPERFAMILY PROTEIN C4A8.06C"/>
    <property type="match status" value="1"/>
</dbReference>
<dbReference type="AlphaFoldDB" id="A0A327XZQ9"/>
<proteinExistence type="predicted"/>
<comment type="caution">
    <text evidence="2">The sequence shown here is derived from an EMBL/GenBank/DDBJ whole genome shotgun (WGS) entry which is preliminary data.</text>
</comment>
<dbReference type="PANTHER" id="PTHR48081:SF33">
    <property type="entry name" value="KYNURENINE FORMAMIDASE"/>
    <property type="match status" value="1"/>
</dbReference>
<organism evidence="2 3">
    <name type="scientific">Salipiger aestuarii</name>
    <dbReference type="NCBI Taxonomy" id="568098"/>
    <lineage>
        <taxon>Bacteria</taxon>
        <taxon>Pseudomonadati</taxon>
        <taxon>Pseudomonadota</taxon>
        <taxon>Alphaproteobacteria</taxon>
        <taxon>Rhodobacterales</taxon>
        <taxon>Roseobacteraceae</taxon>
        <taxon>Salipiger</taxon>
    </lineage>
</organism>
<dbReference type="EMBL" id="QLMG01000028">
    <property type="protein sequence ID" value="RAK14233.1"/>
    <property type="molecule type" value="Genomic_DNA"/>
</dbReference>
<name>A0A327XZQ9_9RHOB</name>
<dbReference type="Gene3D" id="3.40.50.1820">
    <property type="entry name" value="alpha/beta hydrolase"/>
    <property type="match status" value="1"/>
</dbReference>
<sequence>MDLSDAYANGPFIAHADSYPPRWADAAARLRADMAADGRLREGLSYGPGGRNRFDLVLPIDTPRGLLVFVHGGYWMTFGRADWTHLAGGATARGWAVALPSYDHCPDVRIADITLQIAMAVMAAAVEVSGPIRLAGHSAGGHLVARMLAPGMLPEAVAGRVDHVMPISPLADLRPLLQTQMNQTLRLDPDEAWAESPVAMAPPQVPVTVWVGGDERPAFVDQARWLSQAWRCPLVIDEGRHHFDVIDGLADAASPITARLLD</sequence>
<reference evidence="2 3" key="1">
    <citation type="submission" date="2018-06" db="EMBL/GenBank/DDBJ databases">
        <title>Genomic Encyclopedia of Archaeal and Bacterial Type Strains, Phase II (KMG-II): from individual species to whole genera.</title>
        <authorList>
            <person name="Goeker M."/>
        </authorList>
    </citation>
    <scope>NUCLEOTIDE SEQUENCE [LARGE SCALE GENOMIC DNA]</scope>
    <source>
        <strain evidence="2 3">DSM 22011</strain>
    </source>
</reference>
<keyword evidence="3" id="KW-1185">Reference proteome</keyword>
<gene>
    <name evidence="2" type="ORF">ATI53_102834</name>
</gene>
<dbReference type="Proteomes" id="UP000249165">
    <property type="component" value="Unassembled WGS sequence"/>
</dbReference>
<protein>
    <submittedName>
        <fullName evidence="2">Alpha/beta hydrolase family protein</fullName>
    </submittedName>
</protein>
<keyword evidence="1 2" id="KW-0378">Hydrolase</keyword>
<dbReference type="OrthoDB" id="9771666at2"/>
<dbReference type="GO" id="GO:0016787">
    <property type="term" value="F:hydrolase activity"/>
    <property type="evidence" value="ECO:0007669"/>
    <property type="project" value="UniProtKB-KW"/>
</dbReference>
<dbReference type="RefSeq" id="WP_111550704.1">
    <property type="nucleotide sequence ID" value="NZ_LIQE01000023.1"/>
</dbReference>
<evidence type="ECO:0000313" key="2">
    <source>
        <dbReference type="EMBL" id="RAK14233.1"/>
    </source>
</evidence>